<comment type="caution">
    <text evidence="1">The sequence shown here is derived from an EMBL/GenBank/DDBJ whole genome shotgun (WGS) entry which is preliminary data.</text>
</comment>
<protein>
    <submittedName>
        <fullName evidence="1">Nucleotidyltransferase</fullName>
    </submittedName>
</protein>
<evidence type="ECO:0000313" key="2">
    <source>
        <dbReference type="Proteomes" id="UP000263517"/>
    </source>
</evidence>
<name>A0A350P2H9_9ALTE</name>
<dbReference type="GO" id="GO:0016740">
    <property type="term" value="F:transferase activity"/>
    <property type="evidence" value="ECO:0007669"/>
    <property type="project" value="UniProtKB-KW"/>
</dbReference>
<organism evidence="1 2">
    <name type="scientific">Alteromonas australica</name>
    <dbReference type="NCBI Taxonomy" id="589873"/>
    <lineage>
        <taxon>Bacteria</taxon>
        <taxon>Pseudomonadati</taxon>
        <taxon>Pseudomonadota</taxon>
        <taxon>Gammaproteobacteria</taxon>
        <taxon>Alteromonadales</taxon>
        <taxon>Alteromonadaceae</taxon>
        <taxon>Alteromonas/Salinimonas group</taxon>
        <taxon>Alteromonas</taxon>
    </lineage>
</organism>
<keyword evidence="1" id="KW-0808">Transferase</keyword>
<evidence type="ECO:0000313" key="1">
    <source>
        <dbReference type="EMBL" id="HAW75496.1"/>
    </source>
</evidence>
<dbReference type="Proteomes" id="UP000263517">
    <property type="component" value="Unassembled WGS sequence"/>
</dbReference>
<feature type="non-terminal residue" evidence="1">
    <location>
        <position position="1"/>
    </location>
</feature>
<dbReference type="EMBL" id="DNAN01000248">
    <property type="protein sequence ID" value="HAW75496.1"/>
    <property type="molecule type" value="Genomic_DNA"/>
</dbReference>
<reference evidence="1 2" key="1">
    <citation type="journal article" date="2018" name="Nat. Biotechnol.">
        <title>A standardized bacterial taxonomy based on genome phylogeny substantially revises the tree of life.</title>
        <authorList>
            <person name="Parks D.H."/>
            <person name="Chuvochina M."/>
            <person name="Waite D.W."/>
            <person name="Rinke C."/>
            <person name="Skarshewski A."/>
            <person name="Chaumeil P.A."/>
            <person name="Hugenholtz P."/>
        </authorList>
    </citation>
    <scope>NUCLEOTIDE SEQUENCE [LARGE SCALE GENOMIC DNA]</scope>
    <source>
        <strain evidence="1">UBA11978</strain>
    </source>
</reference>
<proteinExistence type="predicted"/>
<dbReference type="AlphaFoldDB" id="A0A350P2H9"/>
<gene>
    <name evidence="1" type="ORF">DCW74_07160</name>
</gene>
<sequence>RALVIDSANAPEDPVEVKKLVCSILEKRGFKDAKIKMPCVTADYASLNLHIDIVVYRKSGDNYELAVGKRNSGDAVKAWSPSDPKGLIDNINDKSSYVYIGSSEDKLCQYKRLVRYMKRWRDEKFEDSVRKKVYSIGITVMLKEQFIPVLNEDGKPDDLQALRDTVAAILTGGYFIPLVDGNYRVKVELPVMPYRDIFDGSSAATGTQLWNKLNTVLRKLDKALVEESLKKQCNILRELFGDNFETAEDGNRNESAKVAYSSAGSVGTSQGA</sequence>
<accession>A0A350P2H9</accession>